<dbReference type="PANTHER" id="PTHR33395">
    <property type="entry name" value="TRANSCRIPTASE, PUTATIVE-RELATED-RELATED"/>
    <property type="match status" value="1"/>
</dbReference>
<evidence type="ECO:0000313" key="1">
    <source>
        <dbReference type="EMBL" id="GAB0186852.1"/>
    </source>
</evidence>
<reference evidence="1 2" key="1">
    <citation type="submission" date="2024-06" db="EMBL/GenBank/DDBJ databases">
        <title>The draft genome of Grus japonensis, version 3.</title>
        <authorList>
            <person name="Nabeshima K."/>
            <person name="Suzuki S."/>
            <person name="Onuma M."/>
        </authorList>
    </citation>
    <scope>NUCLEOTIDE SEQUENCE [LARGE SCALE GENOMIC DNA]</scope>
    <source>
        <strain evidence="1 2">451A</strain>
    </source>
</reference>
<evidence type="ECO:0000313" key="2">
    <source>
        <dbReference type="Proteomes" id="UP001623348"/>
    </source>
</evidence>
<accession>A0ABC9WQF6</accession>
<sequence>MMSKKQQMKPPSGNWKKPHLCQTLVFKKYFNHCNICWRGNTTEYEQSRMFLECIYDNFLTKMIKEPMKEDALLDVTLTNKEELARDVNVWGSLGCSDHEIVKFSSCSGSCLEELHGRWQMVDF</sequence>
<name>A0ABC9WQF6_GRUJA</name>
<dbReference type="PANTHER" id="PTHR33395:SF22">
    <property type="entry name" value="REVERSE TRANSCRIPTASE DOMAIN-CONTAINING PROTEIN"/>
    <property type="match status" value="1"/>
</dbReference>
<dbReference type="Proteomes" id="UP001623348">
    <property type="component" value="Unassembled WGS sequence"/>
</dbReference>
<gene>
    <name evidence="1" type="ORF">GRJ2_001150500</name>
</gene>
<comment type="caution">
    <text evidence="1">The sequence shown here is derived from an EMBL/GenBank/DDBJ whole genome shotgun (WGS) entry which is preliminary data.</text>
</comment>
<dbReference type="AlphaFoldDB" id="A0ABC9WQF6"/>
<proteinExistence type="predicted"/>
<organism evidence="1 2">
    <name type="scientific">Grus japonensis</name>
    <name type="common">Japanese crane</name>
    <name type="synonym">Red-crowned crane</name>
    <dbReference type="NCBI Taxonomy" id="30415"/>
    <lineage>
        <taxon>Eukaryota</taxon>
        <taxon>Metazoa</taxon>
        <taxon>Chordata</taxon>
        <taxon>Craniata</taxon>
        <taxon>Vertebrata</taxon>
        <taxon>Euteleostomi</taxon>
        <taxon>Archelosauria</taxon>
        <taxon>Archosauria</taxon>
        <taxon>Dinosauria</taxon>
        <taxon>Saurischia</taxon>
        <taxon>Theropoda</taxon>
        <taxon>Coelurosauria</taxon>
        <taxon>Aves</taxon>
        <taxon>Neognathae</taxon>
        <taxon>Neoaves</taxon>
        <taxon>Gruiformes</taxon>
        <taxon>Gruidae</taxon>
        <taxon>Grus</taxon>
    </lineage>
</organism>
<protein>
    <submittedName>
        <fullName evidence="1">Uncharacterized protein</fullName>
    </submittedName>
</protein>
<keyword evidence="2" id="KW-1185">Reference proteome</keyword>
<dbReference type="EMBL" id="BAAFJT010000003">
    <property type="protein sequence ID" value="GAB0186852.1"/>
    <property type="molecule type" value="Genomic_DNA"/>
</dbReference>